<reference evidence="4" key="1">
    <citation type="submission" date="2015-09" db="EMBL/GenBank/DDBJ databases">
        <authorList>
            <person name="Daims H."/>
        </authorList>
    </citation>
    <scope>NUCLEOTIDE SEQUENCE [LARGE SCALE GENOMIC DNA]</scope>
</reference>
<dbReference type="OrthoDB" id="9805566at2"/>
<dbReference type="InterPro" id="IPR006665">
    <property type="entry name" value="OmpA-like"/>
</dbReference>
<feature type="transmembrane region" description="Helical" evidence="1">
    <location>
        <begin position="15"/>
        <end position="38"/>
    </location>
</feature>
<dbReference type="RefSeq" id="WP_062483299.1">
    <property type="nucleotide sequence ID" value="NZ_LN885086.1"/>
</dbReference>
<dbReference type="PANTHER" id="PTHR30329:SF21">
    <property type="entry name" value="LIPOPROTEIN YIAD-RELATED"/>
    <property type="match status" value="1"/>
</dbReference>
<dbReference type="InterPro" id="IPR036737">
    <property type="entry name" value="OmpA-like_sf"/>
</dbReference>
<dbReference type="STRING" id="1715989.NITINOP_0758"/>
<proteinExistence type="predicted"/>
<dbReference type="AlphaFoldDB" id="A0A0S4KP12"/>
<protein>
    <recommendedName>
        <fullName evidence="2">OmpA-like domain-containing protein</fullName>
    </recommendedName>
</protein>
<keyword evidence="1" id="KW-1133">Transmembrane helix</keyword>
<dbReference type="Pfam" id="PF00691">
    <property type="entry name" value="OmpA"/>
    <property type="match status" value="1"/>
</dbReference>
<keyword evidence="4" id="KW-1185">Reference proteome</keyword>
<gene>
    <name evidence="3" type="ORF">NITINOP_0758</name>
</gene>
<dbReference type="InterPro" id="IPR050330">
    <property type="entry name" value="Bact_OuterMem_StrucFunc"/>
</dbReference>
<evidence type="ECO:0000259" key="2">
    <source>
        <dbReference type="Pfam" id="PF00691"/>
    </source>
</evidence>
<dbReference type="Gene3D" id="3.30.1330.60">
    <property type="entry name" value="OmpA-like domain"/>
    <property type="match status" value="1"/>
</dbReference>
<keyword evidence="1" id="KW-0472">Membrane</keyword>
<evidence type="ECO:0000256" key="1">
    <source>
        <dbReference type="SAM" id="Phobius"/>
    </source>
</evidence>
<dbReference type="KEGG" id="nio:NITINOP_0758"/>
<keyword evidence="1" id="KW-0812">Transmembrane</keyword>
<dbReference type="EMBL" id="LN885086">
    <property type="protein sequence ID" value="CUQ65733.1"/>
    <property type="molecule type" value="Genomic_DNA"/>
</dbReference>
<feature type="domain" description="OmpA-like" evidence="2">
    <location>
        <begin position="96"/>
        <end position="166"/>
    </location>
</feature>
<accession>A0A0S4KP12</accession>
<evidence type="ECO:0000313" key="4">
    <source>
        <dbReference type="Proteomes" id="UP000066284"/>
    </source>
</evidence>
<dbReference type="PANTHER" id="PTHR30329">
    <property type="entry name" value="STATOR ELEMENT OF FLAGELLAR MOTOR COMPLEX"/>
    <property type="match status" value="1"/>
</dbReference>
<sequence length="244" mass="27796">MIRVTRDKTAKDQTIVMGITDLMTSLAVIFILLLTLFIRTQFASRQVSQDIRQDVIDTLVAKLMSSQDESLHQVKVAKDPKDPLGIEVVIRDPLLRFEPDKSNLSEEAKEFLRGFVPLLTSVICQDQLENIQTIVIEGHTDRTAPLGKDPDEHNIPLSQDRARSVMEHTLFVLKETEEEKRDCLLNMTSVNGRGLREPPPELIGKPERELTAQEREAMRRVVFKIRIKSTEQRRGVVPVQTSAY</sequence>
<name>A0A0S4KP12_9BACT</name>
<evidence type="ECO:0000313" key="3">
    <source>
        <dbReference type="EMBL" id="CUQ65733.1"/>
    </source>
</evidence>
<dbReference type="Proteomes" id="UP000066284">
    <property type="component" value="Chromosome 1"/>
</dbReference>
<dbReference type="SUPFAM" id="SSF103088">
    <property type="entry name" value="OmpA-like"/>
    <property type="match status" value="1"/>
</dbReference>
<organism evidence="3 4">
    <name type="scientific">Candidatus Nitrospira inopinata</name>
    <dbReference type="NCBI Taxonomy" id="1715989"/>
    <lineage>
        <taxon>Bacteria</taxon>
        <taxon>Pseudomonadati</taxon>
        <taxon>Nitrospirota</taxon>
        <taxon>Nitrospiria</taxon>
        <taxon>Nitrospirales</taxon>
        <taxon>Nitrospiraceae</taxon>
        <taxon>Nitrospira</taxon>
    </lineage>
</organism>